<gene>
    <name evidence="1" type="ORF">P6U19_24300</name>
</gene>
<reference evidence="1" key="1">
    <citation type="submission" date="2023-03" db="EMBL/GenBank/DDBJ databases">
        <title>Genetic diversity of Bacillus cereus sensu lato isolates from Slovenia.</title>
        <authorList>
            <person name="Abdelli M."/>
        </authorList>
    </citation>
    <scope>NUCLEOTIDE SEQUENCE</scope>
    <source>
        <strain evidence="1">SIBC39</strain>
    </source>
</reference>
<sequence length="58" mass="6313">MGLVLMGLVGTGIVGGDLTFTVIDEKETYQMIIQASKGSFHDFTFSLLSQLIITLKSF</sequence>
<proteinExistence type="predicted"/>
<organism evidence="1 2">
    <name type="scientific">Bacillus paranthracis</name>
    <dbReference type="NCBI Taxonomy" id="2026186"/>
    <lineage>
        <taxon>Bacteria</taxon>
        <taxon>Bacillati</taxon>
        <taxon>Bacillota</taxon>
        <taxon>Bacilli</taxon>
        <taxon>Bacillales</taxon>
        <taxon>Bacillaceae</taxon>
        <taxon>Bacillus</taxon>
        <taxon>Bacillus cereus group</taxon>
    </lineage>
</organism>
<dbReference type="RefSeq" id="WP_277617092.1">
    <property type="nucleotide sequence ID" value="NZ_JARPRP010000029.1"/>
</dbReference>
<name>A0AAJ1NFY7_9BACI</name>
<dbReference type="Proteomes" id="UP001216801">
    <property type="component" value="Unassembled WGS sequence"/>
</dbReference>
<evidence type="ECO:0000313" key="2">
    <source>
        <dbReference type="Proteomes" id="UP001216801"/>
    </source>
</evidence>
<comment type="caution">
    <text evidence="1">The sequence shown here is derived from an EMBL/GenBank/DDBJ whole genome shotgun (WGS) entry which is preliminary data.</text>
</comment>
<accession>A0AAJ1NFY7</accession>
<dbReference type="EMBL" id="JARPRR010000027">
    <property type="protein sequence ID" value="MDG0955697.1"/>
    <property type="molecule type" value="Genomic_DNA"/>
</dbReference>
<protein>
    <submittedName>
        <fullName evidence="1">Uncharacterized protein</fullName>
    </submittedName>
</protein>
<evidence type="ECO:0000313" key="1">
    <source>
        <dbReference type="EMBL" id="MDG0955697.1"/>
    </source>
</evidence>
<dbReference type="AlphaFoldDB" id="A0AAJ1NFY7"/>